<keyword evidence="4" id="KW-0479">Metal-binding</keyword>
<dbReference type="GO" id="GO:0030151">
    <property type="term" value="F:molybdenum ion binding"/>
    <property type="evidence" value="ECO:0007669"/>
    <property type="project" value="TreeGrafter"/>
</dbReference>
<evidence type="ECO:0000256" key="6">
    <source>
        <dbReference type="ARBA" id="ARBA00023002"/>
    </source>
</evidence>
<accession>A0A073AXL4</accession>
<evidence type="ECO:0000259" key="8">
    <source>
        <dbReference type="Pfam" id="PF00384"/>
    </source>
</evidence>
<evidence type="ECO:0000259" key="10">
    <source>
        <dbReference type="Pfam" id="PF18364"/>
    </source>
</evidence>
<keyword evidence="5" id="KW-0574">Periplasm</keyword>
<dbReference type="Pfam" id="PF00384">
    <property type="entry name" value="Molybdopterin"/>
    <property type="match status" value="1"/>
</dbReference>
<dbReference type="InterPro" id="IPR006657">
    <property type="entry name" value="MoPterin_dinucl-bd_dom"/>
</dbReference>
<evidence type="ECO:0000256" key="7">
    <source>
        <dbReference type="SAM" id="MobiDB-lite"/>
    </source>
</evidence>
<dbReference type="GO" id="GO:0016491">
    <property type="term" value="F:oxidoreductase activity"/>
    <property type="evidence" value="ECO:0007669"/>
    <property type="project" value="UniProtKB-KW"/>
</dbReference>
<reference evidence="11 12" key="1">
    <citation type="submission" date="2014-06" db="EMBL/GenBank/DDBJ databases">
        <title>Saccharopolyspora rectivirgula DSM-43113 Genome sequencing.</title>
        <authorList>
            <person name="Barrera C."/>
            <person name="Millon L."/>
            <person name="Rognon B."/>
            <person name="Zaugg C."/>
            <person name="Monod M."/>
        </authorList>
    </citation>
    <scope>NUCLEOTIDE SEQUENCE [LARGE SCALE GENOMIC DNA]</scope>
    <source>
        <strain evidence="11 12">DSM 43113</strain>
    </source>
</reference>
<evidence type="ECO:0000313" key="11">
    <source>
        <dbReference type="EMBL" id="KEI43807.1"/>
    </source>
</evidence>
<dbReference type="AlphaFoldDB" id="A0A073AXL4"/>
<feature type="region of interest" description="Disordered" evidence="7">
    <location>
        <begin position="1"/>
        <end position="37"/>
    </location>
</feature>
<dbReference type="Proteomes" id="UP000031419">
    <property type="component" value="Unassembled WGS sequence"/>
</dbReference>
<dbReference type="GO" id="GO:0009061">
    <property type="term" value="P:anaerobic respiration"/>
    <property type="evidence" value="ECO:0007669"/>
    <property type="project" value="TreeGrafter"/>
</dbReference>
<dbReference type="InterPro" id="IPR041954">
    <property type="entry name" value="CT_DMSOR/BSOR/TMAOR"/>
</dbReference>
<dbReference type="Pfam" id="PF18364">
    <property type="entry name" value="Molybdopterin_N"/>
    <property type="match status" value="1"/>
</dbReference>
<name>A0A073AXL4_9PSEU</name>
<dbReference type="PANTHER" id="PTHR43742">
    <property type="entry name" value="TRIMETHYLAMINE-N-OXIDE REDUCTASE"/>
    <property type="match status" value="1"/>
</dbReference>
<protein>
    <submittedName>
        <fullName evidence="11">Molybdopterin oxidoreductase</fullName>
    </submittedName>
</protein>
<dbReference type="Gene3D" id="3.40.50.740">
    <property type="match status" value="1"/>
</dbReference>
<keyword evidence="12" id="KW-1185">Reference proteome</keyword>
<evidence type="ECO:0000256" key="3">
    <source>
        <dbReference type="ARBA" id="ARBA00022505"/>
    </source>
</evidence>
<evidence type="ECO:0000259" key="9">
    <source>
        <dbReference type="Pfam" id="PF01568"/>
    </source>
</evidence>
<evidence type="ECO:0000256" key="1">
    <source>
        <dbReference type="ARBA" id="ARBA00001942"/>
    </source>
</evidence>
<comment type="similarity">
    <text evidence="2">Belongs to the prokaryotic molybdopterin-containing oxidoreductase family.</text>
</comment>
<evidence type="ECO:0000256" key="4">
    <source>
        <dbReference type="ARBA" id="ARBA00022723"/>
    </source>
</evidence>
<comment type="caution">
    <text evidence="11">The sequence shown here is derived from an EMBL/GenBank/DDBJ whole genome shotgun (WGS) entry which is preliminary data.</text>
</comment>
<dbReference type="PANTHER" id="PTHR43742:SF10">
    <property type="entry name" value="TRIMETHYLAMINE-N-OXIDE REDUCTASE 2"/>
    <property type="match status" value="1"/>
</dbReference>
<comment type="cofactor">
    <cofactor evidence="1">
        <name>Mo-bis(molybdopterin guanine dinucleotide)</name>
        <dbReference type="ChEBI" id="CHEBI:60539"/>
    </cofactor>
</comment>
<feature type="domain" description="Molybdopterin dinucleotide-binding" evidence="9">
    <location>
        <begin position="611"/>
        <end position="728"/>
    </location>
</feature>
<dbReference type="OrthoDB" id="7376058at2"/>
<evidence type="ECO:0000313" key="12">
    <source>
        <dbReference type="Proteomes" id="UP000031419"/>
    </source>
</evidence>
<dbReference type="SUPFAM" id="SSF53706">
    <property type="entry name" value="Formate dehydrogenase/DMSO reductase, domains 1-3"/>
    <property type="match status" value="1"/>
</dbReference>
<dbReference type="STRING" id="28042.GU90_12450"/>
<keyword evidence="3" id="KW-0500">Molybdenum</keyword>
<dbReference type="GO" id="GO:0009055">
    <property type="term" value="F:electron transfer activity"/>
    <property type="evidence" value="ECO:0007669"/>
    <property type="project" value="TreeGrafter"/>
</dbReference>
<dbReference type="PROSITE" id="PS00490">
    <property type="entry name" value="MOLYBDOPTERIN_PROK_2"/>
    <property type="match status" value="1"/>
</dbReference>
<dbReference type="InterPro" id="IPR041460">
    <property type="entry name" value="Molybdopterin_N"/>
</dbReference>
<organism evidence="11 12">
    <name type="scientific">Saccharopolyspora rectivirgula</name>
    <dbReference type="NCBI Taxonomy" id="28042"/>
    <lineage>
        <taxon>Bacteria</taxon>
        <taxon>Bacillati</taxon>
        <taxon>Actinomycetota</taxon>
        <taxon>Actinomycetes</taxon>
        <taxon>Pseudonocardiales</taxon>
        <taxon>Pseudonocardiaceae</taxon>
        <taxon>Saccharopolyspora</taxon>
    </lineage>
</organism>
<keyword evidence="6" id="KW-0560">Oxidoreductase</keyword>
<dbReference type="Gene3D" id="2.40.40.20">
    <property type="match status" value="1"/>
</dbReference>
<dbReference type="InterPro" id="IPR006655">
    <property type="entry name" value="Mopterin_OxRdtase_prok_CS"/>
</dbReference>
<dbReference type="InterPro" id="IPR050612">
    <property type="entry name" value="Prok_Mopterin_Oxidored"/>
</dbReference>
<gene>
    <name evidence="11" type="ORF">GU90_12450</name>
</gene>
<dbReference type="EMBL" id="JNVU01000031">
    <property type="protein sequence ID" value="KEI43807.1"/>
    <property type="molecule type" value="Genomic_DNA"/>
</dbReference>
<feature type="domain" description="Molybdopterin oxidoreductase" evidence="8">
    <location>
        <begin position="52"/>
        <end position="505"/>
    </location>
</feature>
<dbReference type="Pfam" id="PF01568">
    <property type="entry name" value="Molydop_binding"/>
    <property type="match status" value="1"/>
</dbReference>
<dbReference type="CDD" id="cd02793">
    <property type="entry name" value="MopB_CT_DMSOR-BSOR-TMAOR"/>
    <property type="match status" value="1"/>
</dbReference>
<dbReference type="eggNOG" id="COG0243">
    <property type="taxonomic scope" value="Bacteria"/>
</dbReference>
<dbReference type="InterPro" id="IPR009010">
    <property type="entry name" value="Asp_de-COase-like_dom_sf"/>
</dbReference>
<dbReference type="RefSeq" id="WP_029722298.1">
    <property type="nucleotide sequence ID" value="NZ_JNVU01000031.1"/>
</dbReference>
<proteinExistence type="inferred from homology"/>
<feature type="domain" description="Molybdopterin oxidoreductase N-terminal" evidence="10">
    <location>
        <begin position="6"/>
        <end position="48"/>
    </location>
</feature>
<dbReference type="GO" id="GO:0030288">
    <property type="term" value="C:outer membrane-bounded periplasmic space"/>
    <property type="evidence" value="ECO:0007669"/>
    <property type="project" value="TreeGrafter"/>
</dbReference>
<dbReference type="SUPFAM" id="SSF50692">
    <property type="entry name" value="ADC-like"/>
    <property type="match status" value="1"/>
</dbReference>
<dbReference type="GO" id="GO:0043546">
    <property type="term" value="F:molybdopterin cofactor binding"/>
    <property type="evidence" value="ECO:0007669"/>
    <property type="project" value="InterPro"/>
</dbReference>
<sequence length="759" mass="83190">MDLSSTTSHWGAYRAAPSESENLPLRVQPHPDDPAPSPLLENIADSVHHPTRIAKPAIRRGWLEHGPGPSAARGTEEFVETSWETALDIVAEQLERTVRVHGNEAVYAGSYGWASAGRFHHAPSQLHRFLNTLGGYTGSRGNYSNGASTVLLRYLIGDPDLVLHHADSWQTIREHADLVVAFGGLPLKNLFVTPGGITQHQGVASLRQLSGPSLAVVSPLPSDVPEGPDARWYRIEPRTDTALILGLAHTLLTEGLHDERFLTRCCTGFDKLADYLLGRQDDTPKSAEWAQLRCGVPAAQIRQLARQMASGRTLITMSWSLQRTENGEQPIWAGLCLAAMLGQIGLPGGGFAHGHGSMADVGDAAPLAGLPALPQGTNPVSSFIPVARIADMLLKPGEPFHYTGQTFHYPNIRLVYWAGGNPFHHHQDLNRLRRAFQRPDTIIVHEPHWTATARHADIVLPVATSLEREDIGAGRRDTRVIAMRRILEPVDEARTDHEIFTELAHRLGVRAQFTAGRTPRQWLEHLYEQWRAGQGGAVPDFHAFWRAGECQVPEQPRRTPFADFRESPDRYPLATQSGRIELFSEQIASYRLPDMPGHPVWIAPPPSRWPLLLIANQPATRLHSQGDVGRLSQRNKVNGREPVRINPDDAATRGIREGDAVRVHNDRGACLAGARIDPEVPPGIAVLPTGAWFDPLPDASQPGGVLCVHGNPNVLTADQPSSQLTQGCTGQHAHVEIERCTTSPPAPRYLFPPPLAGEV</sequence>
<evidence type="ECO:0000256" key="5">
    <source>
        <dbReference type="ARBA" id="ARBA00022764"/>
    </source>
</evidence>
<evidence type="ECO:0000256" key="2">
    <source>
        <dbReference type="ARBA" id="ARBA00010312"/>
    </source>
</evidence>
<dbReference type="Gene3D" id="3.90.55.10">
    <property type="entry name" value="Dimethylsulfoxide Reductase, domain 3"/>
    <property type="match status" value="1"/>
</dbReference>
<dbReference type="InterPro" id="IPR006656">
    <property type="entry name" value="Mopterin_OxRdtase"/>
</dbReference>
<dbReference type="Gene3D" id="3.40.228.10">
    <property type="entry name" value="Dimethylsulfoxide Reductase, domain 2"/>
    <property type="match status" value="1"/>
</dbReference>